<dbReference type="PROSITE" id="PS50077">
    <property type="entry name" value="HEAT_REPEAT"/>
    <property type="match status" value="1"/>
</dbReference>
<dbReference type="CTD" id="727957"/>
<dbReference type="InterPro" id="IPR048465">
    <property type="entry name" value="Maestro-like_HEAT"/>
</dbReference>
<dbReference type="Pfam" id="PF21047">
    <property type="entry name" value="HEAT_Maestro"/>
    <property type="match status" value="1"/>
</dbReference>
<feature type="domain" description="MROH2B-like N-terminal HEAT-repeats" evidence="5">
    <location>
        <begin position="33"/>
        <end position="251"/>
    </location>
</feature>
<organism evidence="7 8">
    <name type="scientific">Pundamilia nyererei</name>
    <dbReference type="NCBI Taxonomy" id="303518"/>
    <lineage>
        <taxon>Eukaryota</taxon>
        <taxon>Metazoa</taxon>
        <taxon>Chordata</taxon>
        <taxon>Craniata</taxon>
        <taxon>Vertebrata</taxon>
        <taxon>Euteleostomi</taxon>
        <taxon>Actinopterygii</taxon>
        <taxon>Neopterygii</taxon>
        <taxon>Teleostei</taxon>
        <taxon>Neoteleostei</taxon>
        <taxon>Acanthomorphata</taxon>
        <taxon>Ovalentaria</taxon>
        <taxon>Cichlomorphae</taxon>
        <taxon>Cichliformes</taxon>
        <taxon>Cichlidae</taxon>
        <taxon>African cichlids</taxon>
        <taxon>Pseudocrenilabrinae</taxon>
        <taxon>Haplochromini</taxon>
        <taxon>Pundamilia</taxon>
    </lineage>
</organism>
<dbReference type="InterPro" id="IPR055406">
    <property type="entry name" value="HEAT_Maestro"/>
</dbReference>
<feature type="repeat" description="HEAT" evidence="2">
    <location>
        <begin position="1466"/>
        <end position="1493"/>
    </location>
</feature>
<sequence>MDETDVEQVTLALLDAATDKDSEVQEQVRKSILTLGKQQPDRVLAMCQDYLLKHPKLVVSHRVVILRTIELIVSCRIEEISPSRIKSIISLASDEMTRSKEVIPDWQQAASNILVAVGNKHINDIMEEILSKFQPGVLPHFFVVQTLANLSDSNVYGMVPFLNAILGTMLPMLSMAKQDNIKWVFSSALSHFSDSILEYLANLDKAPDPSVRKDTFSSDIYAAFEILFNNWLQSREPKLRLTVAEAVGSMCHLMASDKLEEQIPRLVPAILSLYKKNNEHYIISKSLCQVLDASVNMGSRVLEAQLEALLFALHQQVSAPVDYSNPPTVKNHNEVLRCFSLIANSFPDRLVMFVLQKLENSNERSRMGSLAVLRHLINSSTSTMESKKLLILASIRQPMADHSNKVKKRVVQVISAMAHHGYLELEGGELLVRFIVQHCALPDTYQRSQRPTDPEEVTNESLRSMCDNTLHLLTTTVGRLADVNAAFPFNNRDHGAPSLSLLQILTINIHPNAEAVWDKEIAPLLTVLEESSAESLDKKEWDKRLLELLSKTLTALDDDKWVCQLAAESTRYLPTYNNALEEKERNDVEVEKVKSTLILCYGQVAANAPPEKILNRIDQDILRCISKHFNTKVLGIKVETKDLTMKLSLIQSVGLIARAISECVKKQGYIFSRKHELITVMLDFIKAEQADALRTPVRQLVMSTCANLIPLDPPMSENENFDLLKVCINSVFCLPAETNTPEKTKEEEPLDPKQRKALYKDTLAALQELLKSVLAKDPTPDGLQNIFKHIESWLSSGQDHERERAITATAHILAYYLDNLTVKNMVSFHNLGALLGRLSPRCSDPVPAVRAAAVECIHTLLYIQLRYEGFSLDYKDESVDSLLLLKDRLENPDHSVLYKTCSDLTKVMSKRLPQQQLTTLVFMLFEGLVDSQTNCCRASTVILNTLLKNRGGGLQDMVPEMLEVLHVRLQSVTEDQVRVAVGQTVLILASQHLQTVINTLVNQPLPYDNWISEMWMALGADPIVANQIMEMVMEKLSIMAPYVDKKESLMRGGTTKVATNQPLAMTCGLKELLLNGQSQEPAVSLFPRLFSCLTVRLGASVGVSAPKDSNSKHTASIHVAGVAAEALRILLARAQLDEVMKKLDEDNAWDAVKEASTHVKGVTLLARAMAKHAGPRLPAIVECLCPLLNNIYECQRITVTAFFSELLNHHVVTELMLVDVLMNNMMERISDPCCTVRMLSVRGLGNIAVGSPEKVNKYAKELLAAMSSGMEEKDDPGKLITLEAMSGLSKVLVHLDKKNVHLLAVYIFMKIKPFLESENDDIRCTSIHLMGNLSTFGSGEQVFKDQIHNVLVSLLLHLVDPNPEVVKACKYAMRVCAPVVGSEQITAMFQNHLHEDKSLHYGEFINDLTKYLIQDFPGMLNFYHISVIQFFKSNWPEVRAGAAMFIGFMLGNLQEEHHSHLNMGTITKGLVMLLQDPDPVVRVKAAEAMGHFH</sequence>
<dbReference type="RefSeq" id="XP_013768823.1">
    <property type="nucleotide sequence ID" value="XM_013913369.1"/>
</dbReference>
<protein>
    <submittedName>
        <fullName evidence="8">Maestro heat-like repeat-containing protein family member 1</fullName>
    </submittedName>
</protein>
<feature type="domain" description="MROH2B-like HEAT-repeats" evidence="4">
    <location>
        <begin position="584"/>
        <end position="775"/>
    </location>
</feature>
<evidence type="ECO:0000259" key="3">
    <source>
        <dbReference type="Pfam" id="PF21047"/>
    </source>
</evidence>
<dbReference type="PANTHER" id="PTHR23120">
    <property type="entry name" value="MAESTRO-RELATED HEAT DOMAIN-CONTAINING"/>
    <property type="match status" value="1"/>
</dbReference>
<gene>
    <name evidence="8" type="primary">mroh1</name>
</gene>
<feature type="domain" description="MROH2B-like HEAT-repeats" evidence="4">
    <location>
        <begin position="254"/>
        <end position="483"/>
    </location>
</feature>
<proteinExistence type="predicted"/>
<dbReference type="PANTHER" id="PTHR23120:SF0">
    <property type="entry name" value="MAESTRO HEAT-LIKE REPEAT FAMILY MEMBER 1"/>
    <property type="match status" value="1"/>
</dbReference>
<dbReference type="GeneID" id="102197216"/>
<name>A0A9Y6M621_9CICH</name>
<evidence type="ECO:0000313" key="8">
    <source>
        <dbReference type="RefSeq" id="XP_013768823.1"/>
    </source>
</evidence>
<dbReference type="GO" id="GO:0005737">
    <property type="term" value="C:cytoplasm"/>
    <property type="evidence" value="ECO:0007669"/>
    <property type="project" value="TreeGrafter"/>
</dbReference>
<dbReference type="SUPFAM" id="SSF48371">
    <property type="entry name" value="ARM repeat"/>
    <property type="match status" value="2"/>
</dbReference>
<dbReference type="Gene3D" id="1.25.10.10">
    <property type="entry name" value="Leucine-rich Repeat Variant"/>
    <property type="match status" value="4"/>
</dbReference>
<evidence type="ECO:0000259" key="6">
    <source>
        <dbReference type="Pfam" id="PF23227"/>
    </source>
</evidence>
<feature type="domain" description="Maestro/Maestro-like HEAT-repeats" evidence="6">
    <location>
        <begin position="1221"/>
        <end position="1492"/>
    </location>
</feature>
<evidence type="ECO:0000259" key="4">
    <source>
        <dbReference type="Pfam" id="PF23210"/>
    </source>
</evidence>
<dbReference type="Pfam" id="PF23227">
    <property type="entry name" value="HEAT_MROH2B_C"/>
    <property type="match status" value="1"/>
</dbReference>
<evidence type="ECO:0000259" key="5">
    <source>
        <dbReference type="Pfam" id="PF23221"/>
    </source>
</evidence>
<dbReference type="Pfam" id="PF23210">
    <property type="entry name" value="HEAT_Maestro_2"/>
    <property type="match status" value="2"/>
</dbReference>
<dbReference type="Pfam" id="PF23221">
    <property type="entry name" value="HEAT_MROH2B_1st"/>
    <property type="match status" value="1"/>
</dbReference>
<dbReference type="InterPro" id="IPR055408">
    <property type="entry name" value="HEAT_MROH2B-like"/>
</dbReference>
<dbReference type="InterPro" id="IPR021133">
    <property type="entry name" value="HEAT_type_2"/>
</dbReference>
<evidence type="ECO:0000313" key="7">
    <source>
        <dbReference type="Proteomes" id="UP000695023"/>
    </source>
</evidence>
<dbReference type="InterPro" id="IPR045206">
    <property type="entry name" value="Maestro_heat-like_prot"/>
</dbReference>
<dbReference type="InterPro" id="IPR011989">
    <property type="entry name" value="ARM-like"/>
</dbReference>
<dbReference type="Proteomes" id="UP000695023">
    <property type="component" value="Unplaced"/>
</dbReference>
<accession>A0A9Y6M621</accession>
<evidence type="ECO:0000256" key="2">
    <source>
        <dbReference type="PROSITE-ProRule" id="PRU00103"/>
    </source>
</evidence>
<feature type="domain" description="Maestro-like HEAT-repeats" evidence="3">
    <location>
        <begin position="800"/>
        <end position="1029"/>
    </location>
</feature>
<dbReference type="InterPro" id="IPR056282">
    <property type="entry name" value="MROH2B-like_N_HEAT"/>
</dbReference>
<evidence type="ECO:0000256" key="1">
    <source>
        <dbReference type="ARBA" id="ARBA00022737"/>
    </source>
</evidence>
<reference evidence="8" key="1">
    <citation type="submission" date="2025-08" db="UniProtKB">
        <authorList>
            <consortium name="RefSeq"/>
        </authorList>
    </citation>
    <scope>IDENTIFICATION</scope>
</reference>
<dbReference type="InterPro" id="IPR016024">
    <property type="entry name" value="ARM-type_fold"/>
</dbReference>
<keyword evidence="7" id="KW-1185">Reference proteome</keyword>
<keyword evidence="1" id="KW-0677">Repeat</keyword>